<dbReference type="FunFam" id="3.20.20.140:FF:000005">
    <property type="entry name" value="TatD family hydrolase"/>
    <property type="match status" value="1"/>
</dbReference>
<dbReference type="GO" id="GO:0005829">
    <property type="term" value="C:cytosol"/>
    <property type="evidence" value="ECO:0007669"/>
    <property type="project" value="TreeGrafter"/>
</dbReference>
<dbReference type="GO" id="GO:0046872">
    <property type="term" value="F:metal ion binding"/>
    <property type="evidence" value="ECO:0007669"/>
    <property type="project" value="UniProtKB-KW"/>
</dbReference>
<feature type="binding site" evidence="4">
    <location>
        <position position="8"/>
    </location>
    <ligand>
        <name>a divalent metal cation</name>
        <dbReference type="ChEBI" id="CHEBI:60240"/>
        <label>1</label>
    </ligand>
</feature>
<evidence type="ECO:0000313" key="5">
    <source>
        <dbReference type="EMBL" id="PQJ12191.1"/>
    </source>
</evidence>
<keyword evidence="2 4" id="KW-0479">Metal-binding</keyword>
<dbReference type="CDD" id="cd01310">
    <property type="entry name" value="TatD_DNAse"/>
    <property type="match status" value="1"/>
</dbReference>
<name>A0A2S7SZZ9_9BACT</name>
<proteinExistence type="inferred from homology"/>
<evidence type="ECO:0000256" key="2">
    <source>
        <dbReference type="ARBA" id="ARBA00022723"/>
    </source>
</evidence>
<gene>
    <name evidence="5" type="ORF">CJD36_000065</name>
</gene>
<dbReference type="InterPro" id="IPR015991">
    <property type="entry name" value="TatD/YcfH-like"/>
</dbReference>
<protein>
    <submittedName>
        <fullName evidence="5">Hydrolase TatD</fullName>
    </submittedName>
</protein>
<keyword evidence="6" id="KW-1185">Reference proteome</keyword>
<comment type="caution">
    <text evidence="5">The sequence shown here is derived from an EMBL/GenBank/DDBJ whole genome shotgun (WGS) entry which is preliminary data.</text>
</comment>
<evidence type="ECO:0000256" key="3">
    <source>
        <dbReference type="ARBA" id="ARBA00022801"/>
    </source>
</evidence>
<evidence type="ECO:0000256" key="4">
    <source>
        <dbReference type="PIRSR" id="PIRSR005902-1"/>
    </source>
</evidence>
<dbReference type="OrthoDB" id="9810005at2"/>
<dbReference type="NCBIfam" id="TIGR00010">
    <property type="entry name" value="YchF/TatD family DNA exonuclease"/>
    <property type="match status" value="1"/>
</dbReference>
<dbReference type="PANTHER" id="PTHR46124:SF4">
    <property type="entry name" value="HYDROLASE TATD"/>
    <property type="match status" value="1"/>
</dbReference>
<dbReference type="SUPFAM" id="SSF51556">
    <property type="entry name" value="Metallo-dependent hydrolases"/>
    <property type="match status" value="1"/>
</dbReference>
<feature type="binding site" evidence="4">
    <location>
        <position position="128"/>
    </location>
    <ligand>
        <name>a divalent metal cation</name>
        <dbReference type="ChEBI" id="CHEBI:60240"/>
        <label>2</label>
    </ligand>
</feature>
<keyword evidence="3 5" id="KW-0378">Hydrolase</keyword>
<feature type="binding site" evidence="4">
    <location>
        <position position="6"/>
    </location>
    <ligand>
        <name>a divalent metal cation</name>
        <dbReference type="ChEBI" id="CHEBI:60240"/>
        <label>1</label>
    </ligand>
</feature>
<accession>A0A2S7SZZ9</accession>
<dbReference type="GO" id="GO:0016788">
    <property type="term" value="F:hydrolase activity, acting on ester bonds"/>
    <property type="evidence" value="ECO:0007669"/>
    <property type="project" value="InterPro"/>
</dbReference>
<evidence type="ECO:0000256" key="1">
    <source>
        <dbReference type="ARBA" id="ARBA00009275"/>
    </source>
</evidence>
<feature type="binding site" evidence="4">
    <location>
        <position position="92"/>
    </location>
    <ligand>
        <name>a divalent metal cation</name>
        <dbReference type="ChEBI" id="CHEBI:60240"/>
        <label>1</label>
    </ligand>
</feature>
<sequence>MYIDTHTHLYDETLITDEQQIQRAIEAGVTRMYMPNCDSGTIKGMLQLADQWPENCLPMMGLHPTYVKENYNDELAIVEKWLGDRQFYAVGEIGLDYYWDMTFKEQQIIAFERQIDLALQHNLPIVIHSRSSTQDCIDIVRKKQNGKLTGVFHCFSGTTDEAKQIMELGFYLGLGGAFTYKKSTLPDTLKEIGLSHVVLETDAPYLAPVPYRGKRNESSYIPVIAVKIAELMEVSYLDVERITTENAEVLFKSQVN</sequence>
<dbReference type="InterPro" id="IPR032466">
    <property type="entry name" value="Metal_Hydrolase"/>
</dbReference>
<dbReference type="PANTHER" id="PTHR46124">
    <property type="entry name" value="D-AMINOACYL-TRNA DEACYLASE"/>
    <property type="match status" value="1"/>
</dbReference>
<dbReference type="InterPro" id="IPR001130">
    <property type="entry name" value="TatD-like"/>
</dbReference>
<organism evidence="5 6">
    <name type="scientific">Flavipsychrobacter stenotrophus</name>
    <dbReference type="NCBI Taxonomy" id="2077091"/>
    <lineage>
        <taxon>Bacteria</taxon>
        <taxon>Pseudomonadati</taxon>
        <taxon>Bacteroidota</taxon>
        <taxon>Chitinophagia</taxon>
        <taxon>Chitinophagales</taxon>
        <taxon>Chitinophagaceae</taxon>
        <taxon>Flavipsychrobacter</taxon>
    </lineage>
</organism>
<feature type="binding site" evidence="4">
    <location>
        <position position="153"/>
    </location>
    <ligand>
        <name>a divalent metal cation</name>
        <dbReference type="ChEBI" id="CHEBI:60240"/>
        <label>2</label>
    </ligand>
</feature>
<dbReference type="Proteomes" id="UP000239872">
    <property type="component" value="Unassembled WGS sequence"/>
</dbReference>
<evidence type="ECO:0000313" key="6">
    <source>
        <dbReference type="Proteomes" id="UP000239872"/>
    </source>
</evidence>
<reference evidence="5 6" key="1">
    <citation type="submission" date="2018-01" db="EMBL/GenBank/DDBJ databases">
        <title>A novel member of the phylum Bacteroidetes isolated from glacier ice.</title>
        <authorList>
            <person name="Liu Q."/>
            <person name="Xin Y.-H."/>
        </authorList>
    </citation>
    <scope>NUCLEOTIDE SEQUENCE [LARGE SCALE GENOMIC DNA]</scope>
    <source>
        <strain evidence="5 6">RB1R16</strain>
    </source>
</reference>
<feature type="binding site" evidence="4">
    <location>
        <position position="202"/>
    </location>
    <ligand>
        <name>a divalent metal cation</name>
        <dbReference type="ChEBI" id="CHEBI:60240"/>
        <label>1</label>
    </ligand>
</feature>
<comment type="similarity">
    <text evidence="1">Belongs to the metallo-dependent hydrolases superfamily. TatD-type hydrolase family.</text>
</comment>
<dbReference type="PIRSF" id="PIRSF005902">
    <property type="entry name" value="DNase_TatD"/>
    <property type="match status" value="1"/>
</dbReference>
<dbReference type="GO" id="GO:0004536">
    <property type="term" value="F:DNA nuclease activity"/>
    <property type="evidence" value="ECO:0007669"/>
    <property type="project" value="InterPro"/>
</dbReference>
<dbReference type="RefSeq" id="WP_105037076.1">
    <property type="nucleotide sequence ID" value="NZ_PPSL01000001.1"/>
</dbReference>
<dbReference type="Pfam" id="PF01026">
    <property type="entry name" value="TatD_DNase"/>
    <property type="match status" value="1"/>
</dbReference>
<dbReference type="EMBL" id="PPSL01000001">
    <property type="protein sequence ID" value="PQJ12191.1"/>
    <property type="molecule type" value="Genomic_DNA"/>
</dbReference>
<dbReference type="AlphaFoldDB" id="A0A2S7SZZ9"/>
<dbReference type="Gene3D" id="3.20.20.140">
    <property type="entry name" value="Metal-dependent hydrolases"/>
    <property type="match status" value="1"/>
</dbReference>